<comment type="caution">
    <text evidence="3">The sequence shown here is derived from an EMBL/GenBank/DDBJ whole genome shotgun (WGS) entry which is preliminary data.</text>
</comment>
<dbReference type="OrthoDB" id="2444174at2759"/>
<evidence type="ECO:0000256" key="1">
    <source>
        <dbReference type="SAM" id="MobiDB-lite"/>
    </source>
</evidence>
<feature type="region of interest" description="Disordered" evidence="1">
    <location>
        <begin position="241"/>
        <end position="264"/>
    </location>
</feature>
<dbReference type="Pfam" id="PF19189">
    <property type="entry name" value="Mtf2"/>
    <property type="match status" value="1"/>
</dbReference>
<proteinExistence type="predicted"/>
<dbReference type="PANTHER" id="PTHR39468">
    <property type="entry name" value="CHROMOSOME 7, WHOLE GENOME SHOTGUN SEQUENCE"/>
    <property type="match status" value="1"/>
</dbReference>
<organism evidence="3 4">
    <name type="scientific">Rhizodiscina lignyota</name>
    <dbReference type="NCBI Taxonomy" id="1504668"/>
    <lineage>
        <taxon>Eukaryota</taxon>
        <taxon>Fungi</taxon>
        <taxon>Dikarya</taxon>
        <taxon>Ascomycota</taxon>
        <taxon>Pezizomycotina</taxon>
        <taxon>Dothideomycetes</taxon>
        <taxon>Pleosporomycetidae</taxon>
        <taxon>Aulographales</taxon>
        <taxon>Rhizodiscinaceae</taxon>
        <taxon>Rhizodiscina</taxon>
    </lineage>
</organism>
<evidence type="ECO:0000259" key="2">
    <source>
        <dbReference type="Pfam" id="PF19189"/>
    </source>
</evidence>
<feature type="region of interest" description="Disordered" evidence="1">
    <location>
        <begin position="415"/>
        <end position="441"/>
    </location>
</feature>
<feature type="compositionally biased region" description="Polar residues" evidence="1">
    <location>
        <begin position="432"/>
        <end position="441"/>
    </location>
</feature>
<evidence type="ECO:0000313" key="3">
    <source>
        <dbReference type="EMBL" id="KAF2101468.1"/>
    </source>
</evidence>
<evidence type="ECO:0000313" key="4">
    <source>
        <dbReference type="Proteomes" id="UP000799772"/>
    </source>
</evidence>
<dbReference type="InterPro" id="IPR043837">
    <property type="entry name" value="Mtf2-like_C"/>
</dbReference>
<reference evidence="3" key="1">
    <citation type="journal article" date="2020" name="Stud. Mycol.">
        <title>101 Dothideomycetes genomes: a test case for predicting lifestyles and emergence of pathogens.</title>
        <authorList>
            <person name="Haridas S."/>
            <person name="Albert R."/>
            <person name="Binder M."/>
            <person name="Bloem J."/>
            <person name="Labutti K."/>
            <person name="Salamov A."/>
            <person name="Andreopoulos B."/>
            <person name="Baker S."/>
            <person name="Barry K."/>
            <person name="Bills G."/>
            <person name="Bluhm B."/>
            <person name="Cannon C."/>
            <person name="Castanera R."/>
            <person name="Culley D."/>
            <person name="Daum C."/>
            <person name="Ezra D."/>
            <person name="Gonzalez J."/>
            <person name="Henrissat B."/>
            <person name="Kuo A."/>
            <person name="Liang C."/>
            <person name="Lipzen A."/>
            <person name="Lutzoni F."/>
            <person name="Magnuson J."/>
            <person name="Mondo S."/>
            <person name="Nolan M."/>
            <person name="Ohm R."/>
            <person name="Pangilinan J."/>
            <person name="Park H.-J."/>
            <person name="Ramirez L."/>
            <person name="Alfaro M."/>
            <person name="Sun H."/>
            <person name="Tritt A."/>
            <person name="Yoshinaga Y."/>
            <person name="Zwiers L.-H."/>
            <person name="Turgeon B."/>
            <person name="Goodwin S."/>
            <person name="Spatafora J."/>
            <person name="Crous P."/>
            <person name="Grigoriev I."/>
        </authorList>
    </citation>
    <scope>NUCLEOTIDE SEQUENCE</scope>
    <source>
        <strain evidence="3">CBS 133067</strain>
    </source>
</reference>
<dbReference type="PANTHER" id="PTHR39468:SF1">
    <property type="entry name" value="MTF2-LIKE C-TERMINAL DOMAIN-CONTAINING PROTEIN"/>
    <property type="match status" value="1"/>
</dbReference>
<dbReference type="AlphaFoldDB" id="A0A9P4ILH6"/>
<dbReference type="EMBL" id="ML978123">
    <property type="protein sequence ID" value="KAF2101468.1"/>
    <property type="molecule type" value="Genomic_DNA"/>
</dbReference>
<feature type="compositionally biased region" description="Low complexity" evidence="1">
    <location>
        <begin position="418"/>
        <end position="428"/>
    </location>
</feature>
<feature type="domain" description="Mtf2-like C-terminal" evidence="2">
    <location>
        <begin position="197"/>
        <end position="366"/>
    </location>
</feature>
<name>A0A9P4ILH6_9PEZI</name>
<feature type="compositionally biased region" description="Polar residues" evidence="1">
    <location>
        <begin position="165"/>
        <end position="177"/>
    </location>
</feature>
<gene>
    <name evidence="3" type="ORF">NA57DRAFT_72911</name>
</gene>
<dbReference type="GO" id="GO:0005739">
    <property type="term" value="C:mitochondrion"/>
    <property type="evidence" value="ECO:0007669"/>
    <property type="project" value="InterPro"/>
</dbReference>
<sequence length="441" mass="48656">MRRSLVSWSTGFSRRATTFPPSTLLPFLYQTKTIQSSGVTLQNIRRHRSTRHTDGETNSRATHIPFDNVTETTPEASTGGAGGPEKTTLSAAEQEAFAKLFDKLASNQIRKPSIALKTPSQEASKGTQPLISKLRQRDAVLARLPSSLKSIAEAAGARIEDVQSEQEQGIHSTTGDAATTDHDENAWPHTQESEPELDRQAKEHIRNIEALIEEQDTDMKVWDILQTKVFEPLHALNLDLPSHAKEAKPNAKTRGRPKGTQPQISPELLTATLPQIIAFALDHFHTKYPASPLSTTLLPHLKQVSRTAHLLSLTPGLYASLLRITWARTTSPHRIVSILQEVETEGVELDRSVLASLTTILAEAEDMRTGKWGKVVQMVSGFEGWADQVEVLKEGWRPLIHQRIVDAAFREVREQEANSEASGSSGEEISGDTTSIRHSGH</sequence>
<accession>A0A9P4ILH6</accession>
<keyword evidence="4" id="KW-1185">Reference proteome</keyword>
<dbReference type="Proteomes" id="UP000799772">
    <property type="component" value="Unassembled WGS sequence"/>
</dbReference>
<protein>
    <recommendedName>
        <fullName evidence="2">Mtf2-like C-terminal domain-containing protein</fullName>
    </recommendedName>
</protein>
<feature type="region of interest" description="Disordered" evidence="1">
    <location>
        <begin position="159"/>
        <end position="200"/>
    </location>
</feature>
<dbReference type="InterPro" id="IPR040009">
    <property type="entry name" value="Mtf2/C5D6.12-like"/>
</dbReference>